<dbReference type="Proteomes" id="UP001491088">
    <property type="component" value="Chromosome"/>
</dbReference>
<gene>
    <name evidence="1" type="ORF">WG950_04095</name>
</gene>
<evidence type="ECO:0000313" key="1">
    <source>
        <dbReference type="EMBL" id="WYW56446.1"/>
    </source>
</evidence>
<keyword evidence="2" id="KW-1185">Reference proteome</keyword>
<evidence type="ECO:0000313" key="2">
    <source>
        <dbReference type="Proteomes" id="UP001491088"/>
    </source>
</evidence>
<name>A0ABZ2TTW5_9FLAO</name>
<proteinExistence type="predicted"/>
<organism evidence="1 2">
    <name type="scientific">Polaribacter marinaquae</name>
    <dbReference type="NCBI Taxonomy" id="1642819"/>
    <lineage>
        <taxon>Bacteria</taxon>
        <taxon>Pseudomonadati</taxon>
        <taxon>Bacteroidota</taxon>
        <taxon>Flavobacteriia</taxon>
        <taxon>Flavobacteriales</taxon>
        <taxon>Flavobacteriaceae</taxon>
    </lineage>
</organism>
<sequence>MIFKGLKERVLKKKLDKLVSLKEETSASTLKKIQSVGIITSEEISAETDLQKVFENTLGVKNVKIYSKRDFNKNDEISYKHFTEKDINWSGNYFQTNFKSFLDEPLDLLVGYFNENNMYLETAVLQSKADFKVGFSNVNSKLYHLEITSEIKNYKTFTEEVKKYLQILKKL</sequence>
<dbReference type="EMBL" id="CP150496">
    <property type="protein sequence ID" value="WYW56446.1"/>
    <property type="molecule type" value="Genomic_DNA"/>
</dbReference>
<reference evidence="1 2" key="1">
    <citation type="submission" date="2024-03" db="EMBL/GenBank/DDBJ databases">
        <authorList>
            <person name="Cao K."/>
        </authorList>
    </citation>
    <scope>NUCLEOTIDE SEQUENCE [LARGE SCALE GENOMIC DNA]</scope>
    <source>
        <strain evidence="1 2">MCCC 1K00696</strain>
    </source>
</reference>
<dbReference type="InterPro" id="IPR054207">
    <property type="entry name" value="DUF6913"/>
</dbReference>
<accession>A0ABZ2TTW5</accession>
<protein>
    <recommendedName>
        <fullName evidence="3">Knr4/Smi1-like domain-containing protein</fullName>
    </recommendedName>
</protein>
<evidence type="ECO:0008006" key="3">
    <source>
        <dbReference type="Google" id="ProtNLM"/>
    </source>
</evidence>
<dbReference type="Pfam" id="PF21857">
    <property type="entry name" value="DUF6913"/>
    <property type="match status" value="1"/>
</dbReference>
<dbReference type="RefSeq" id="WP_340934272.1">
    <property type="nucleotide sequence ID" value="NZ_CP150496.1"/>
</dbReference>